<keyword evidence="1" id="KW-1185">Reference proteome</keyword>
<dbReference type="WBParaSite" id="PDA_v2.g24341.t1">
    <property type="protein sequence ID" value="PDA_v2.g24341.t1"/>
    <property type="gene ID" value="PDA_v2.g24341"/>
</dbReference>
<organism evidence="1 2">
    <name type="scientific">Panagrolaimus davidi</name>
    <dbReference type="NCBI Taxonomy" id="227884"/>
    <lineage>
        <taxon>Eukaryota</taxon>
        <taxon>Metazoa</taxon>
        <taxon>Ecdysozoa</taxon>
        <taxon>Nematoda</taxon>
        <taxon>Chromadorea</taxon>
        <taxon>Rhabditida</taxon>
        <taxon>Tylenchina</taxon>
        <taxon>Panagrolaimomorpha</taxon>
        <taxon>Panagrolaimoidea</taxon>
        <taxon>Panagrolaimidae</taxon>
        <taxon>Panagrolaimus</taxon>
    </lineage>
</organism>
<name>A0A914Q0W3_9BILA</name>
<protein>
    <submittedName>
        <fullName evidence="2">Phage protein</fullName>
    </submittedName>
</protein>
<reference evidence="2" key="1">
    <citation type="submission" date="2022-11" db="UniProtKB">
        <authorList>
            <consortium name="WormBaseParasite"/>
        </authorList>
    </citation>
    <scope>IDENTIFICATION</scope>
</reference>
<evidence type="ECO:0000313" key="2">
    <source>
        <dbReference type="WBParaSite" id="PDA_v2.g24341.t1"/>
    </source>
</evidence>
<dbReference type="AlphaFoldDB" id="A0A914Q0W3"/>
<proteinExistence type="predicted"/>
<accession>A0A914Q0W3</accession>
<sequence length="115" mass="13717">MYFEKGKAIIDLKAWITDGYGKDLSWNYNASAFAIRDFLDERGHKTYFFNVFIMSNWMVGDTVTFSCYDEESCFFISDFKECHIFASRYTFEYARSRKSQTYLKENERAIHDVLL</sequence>
<dbReference type="Proteomes" id="UP000887578">
    <property type="component" value="Unplaced"/>
</dbReference>
<evidence type="ECO:0000313" key="1">
    <source>
        <dbReference type="Proteomes" id="UP000887578"/>
    </source>
</evidence>